<feature type="active site" description="Nucleophile" evidence="8">
    <location>
        <position position="31"/>
    </location>
</feature>
<dbReference type="PANTHER" id="PTHR45663">
    <property type="entry name" value="GEO12009P1"/>
    <property type="match status" value="1"/>
</dbReference>
<dbReference type="FunFam" id="3.40.30.10:FF:000001">
    <property type="entry name" value="Thioredoxin"/>
    <property type="match status" value="1"/>
</dbReference>
<dbReference type="EMBL" id="FZPD01000005">
    <property type="protein sequence ID" value="SNT25499.1"/>
    <property type="molecule type" value="Genomic_DNA"/>
</dbReference>
<evidence type="ECO:0000256" key="4">
    <source>
        <dbReference type="ARBA" id="ARBA00023157"/>
    </source>
</evidence>
<feature type="site" description="Contributes to redox potential value" evidence="8">
    <location>
        <position position="32"/>
    </location>
</feature>
<accession>A0A239L736</accession>
<dbReference type="AlphaFoldDB" id="A0A239L736"/>
<keyword evidence="4 9" id="KW-1015">Disulfide bond</keyword>
<dbReference type="CDD" id="cd02947">
    <property type="entry name" value="TRX_family"/>
    <property type="match status" value="1"/>
</dbReference>
<keyword evidence="3" id="KW-0249">Electron transport</keyword>
<evidence type="ECO:0000313" key="11">
    <source>
        <dbReference type="EMBL" id="SNT25499.1"/>
    </source>
</evidence>
<dbReference type="PIRSF" id="PIRSF000077">
    <property type="entry name" value="Thioredoxin"/>
    <property type="match status" value="1"/>
</dbReference>
<dbReference type="GO" id="GO:0015035">
    <property type="term" value="F:protein-disulfide reductase activity"/>
    <property type="evidence" value="ECO:0007669"/>
    <property type="project" value="UniProtKB-UniRule"/>
</dbReference>
<dbReference type="InterPro" id="IPR017937">
    <property type="entry name" value="Thioredoxin_CS"/>
</dbReference>
<dbReference type="Gene3D" id="3.40.30.10">
    <property type="entry name" value="Glutaredoxin"/>
    <property type="match status" value="1"/>
</dbReference>
<dbReference type="PROSITE" id="PS00194">
    <property type="entry name" value="THIOREDOXIN_1"/>
    <property type="match status" value="1"/>
</dbReference>
<dbReference type="InterPro" id="IPR013766">
    <property type="entry name" value="Thioredoxin_domain"/>
</dbReference>
<name>A0A239L736_EKHLU</name>
<dbReference type="PANTHER" id="PTHR45663:SF11">
    <property type="entry name" value="GEO12009P1"/>
    <property type="match status" value="1"/>
</dbReference>
<dbReference type="InterPro" id="IPR036249">
    <property type="entry name" value="Thioredoxin-like_sf"/>
</dbReference>
<dbReference type="PRINTS" id="PR00421">
    <property type="entry name" value="THIOREDOXIN"/>
</dbReference>
<dbReference type="NCBIfam" id="TIGR01068">
    <property type="entry name" value="thioredoxin"/>
    <property type="match status" value="1"/>
</dbReference>
<dbReference type="OrthoDB" id="9790390at2"/>
<feature type="site" description="Contributes to redox potential value" evidence="8">
    <location>
        <position position="33"/>
    </location>
</feature>
<dbReference type="Proteomes" id="UP000198393">
    <property type="component" value="Unassembled WGS sequence"/>
</dbReference>
<feature type="domain" description="Thioredoxin" evidence="10">
    <location>
        <begin position="1"/>
        <end position="107"/>
    </location>
</feature>
<evidence type="ECO:0000256" key="8">
    <source>
        <dbReference type="PIRSR" id="PIRSR000077-1"/>
    </source>
</evidence>
<dbReference type="GO" id="GO:0045454">
    <property type="term" value="P:cell redox homeostasis"/>
    <property type="evidence" value="ECO:0007669"/>
    <property type="project" value="TreeGrafter"/>
</dbReference>
<dbReference type="GO" id="GO:0005829">
    <property type="term" value="C:cytosol"/>
    <property type="evidence" value="ECO:0007669"/>
    <property type="project" value="TreeGrafter"/>
</dbReference>
<dbReference type="Pfam" id="PF00085">
    <property type="entry name" value="Thioredoxin"/>
    <property type="match status" value="1"/>
</dbReference>
<evidence type="ECO:0000256" key="7">
    <source>
        <dbReference type="PIRNR" id="PIRNR000077"/>
    </source>
</evidence>
<evidence type="ECO:0000313" key="12">
    <source>
        <dbReference type="Proteomes" id="UP000198393"/>
    </source>
</evidence>
<organism evidence="11 12">
    <name type="scientific">Ekhidna lutea</name>
    <dbReference type="NCBI Taxonomy" id="447679"/>
    <lineage>
        <taxon>Bacteria</taxon>
        <taxon>Pseudomonadati</taxon>
        <taxon>Bacteroidota</taxon>
        <taxon>Cytophagia</taxon>
        <taxon>Cytophagales</taxon>
        <taxon>Reichenbachiellaceae</taxon>
        <taxon>Ekhidna</taxon>
    </lineage>
</organism>
<comment type="similarity">
    <text evidence="1 7">Belongs to the thioredoxin family.</text>
</comment>
<evidence type="ECO:0000256" key="1">
    <source>
        <dbReference type="ARBA" id="ARBA00008987"/>
    </source>
</evidence>
<evidence type="ECO:0000256" key="2">
    <source>
        <dbReference type="ARBA" id="ARBA00022448"/>
    </source>
</evidence>
<evidence type="ECO:0000256" key="3">
    <source>
        <dbReference type="ARBA" id="ARBA00022982"/>
    </source>
</evidence>
<dbReference type="PROSITE" id="PS51352">
    <property type="entry name" value="THIOREDOXIN_2"/>
    <property type="match status" value="1"/>
</dbReference>
<gene>
    <name evidence="11" type="ORF">SAMN05421640_2978</name>
</gene>
<keyword evidence="5 9" id="KW-0676">Redox-active center</keyword>
<sequence>MAKAVEITDSNFEEIINSDQPVLVDFWAEWCGPCKMIGPVVEELAGDFEGKAVIGKVDVDANPEVSAKFGIRSIPTLLVFKNGEIVDKQIGAVPKNVLSDKITAQMN</sequence>
<feature type="site" description="Deprotonates C-terminal active site Cys" evidence="8">
    <location>
        <position position="25"/>
    </location>
</feature>
<protein>
    <recommendedName>
        <fullName evidence="6 7">Thioredoxin</fullName>
    </recommendedName>
</protein>
<evidence type="ECO:0000256" key="9">
    <source>
        <dbReference type="PIRSR" id="PIRSR000077-4"/>
    </source>
</evidence>
<dbReference type="InterPro" id="IPR005746">
    <property type="entry name" value="Thioredoxin"/>
</dbReference>
<evidence type="ECO:0000256" key="5">
    <source>
        <dbReference type="ARBA" id="ARBA00023284"/>
    </source>
</evidence>
<feature type="disulfide bond" description="Redox-active" evidence="9">
    <location>
        <begin position="31"/>
        <end position="34"/>
    </location>
</feature>
<evidence type="ECO:0000259" key="10">
    <source>
        <dbReference type="PROSITE" id="PS51352"/>
    </source>
</evidence>
<evidence type="ECO:0000256" key="6">
    <source>
        <dbReference type="NCBIfam" id="TIGR01068"/>
    </source>
</evidence>
<keyword evidence="2" id="KW-0813">Transport</keyword>
<feature type="active site" description="Nucleophile" evidence="8">
    <location>
        <position position="34"/>
    </location>
</feature>
<proteinExistence type="inferred from homology"/>
<dbReference type="SUPFAM" id="SSF52833">
    <property type="entry name" value="Thioredoxin-like"/>
    <property type="match status" value="1"/>
</dbReference>
<dbReference type="RefSeq" id="WP_089357673.1">
    <property type="nucleotide sequence ID" value="NZ_FZPD01000005.1"/>
</dbReference>
<keyword evidence="12" id="KW-1185">Reference proteome</keyword>
<reference evidence="11 12" key="1">
    <citation type="submission" date="2017-06" db="EMBL/GenBank/DDBJ databases">
        <authorList>
            <person name="Kim H.J."/>
            <person name="Triplett B.A."/>
        </authorList>
    </citation>
    <scope>NUCLEOTIDE SEQUENCE [LARGE SCALE GENOMIC DNA]</scope>
    <source>
        <strain evidence="11 12">DSM 19307</strain>
    </source>
</reference>